<dbReference type="InterPro" id="IPR016162">
    <property type="entry name" value="Ald_DH_N"/>
</dbReference>
<dbReference type="InterPro" id="IPR029510">
    <property type="entry name" value="Ald_DH_CS_GLU"/>
</dbReference>
<evidence type="ECO:0000256" key="4">
    <source>
        <dbReference type="ARBA" id="ARBA00023027"/>
    </source>
</evidence>
<accession>A0A6J6BN96</accession>
<dbReference type="PANTHER" id="PTHR42862">
    <property type="entry name" value="DELTA-1-PYRROLINE-5-CARBOXYLATE DEHYDROGENASE 1, ISOFORM A-RELATED"/>
    <property type="match status" value="1"/>
</dbReference>
<dbReference type="GO" id="GO:0009898">
    <property type="term" value="C:cytoplasmic side of plasma membrane"/>
    <property type="evidence" value="ECO:0007669"/>
    <property type="project" value="TreeGrafter"/>
</dbReference>
<evidence type="ECO:0000256" key="3">
    <source>
        <dbReference type="ARBA" id="ARBA00023002"/>
    </source>
</evidence>
<dbReference type="Gene3D" id="3.40.605.10">
    <property type="entry name" value="Aldehyde Dehydrogenase, Chain A, domain 1"/>
    <property type="match status" value="1"/>
</dbReference>
<dbReference type="PIRSF" id="PIRSF000197">
    <property type="entry name" value="Bifunct_PutA"/>
    <property type="match status" value="1"/>
</dbReference>
<evidence type="ECO:0000259" key="8">
    <source>
        <dbReference type="Pfam" id="PF01619"/>
    </source>
</evidence>
<evidence type="ECO:0000256" key="5">
    <source>
        <dbReference type="ARBA" id="ARBA00048142"/>
    </source>
</evidence>
<dbReference type="InterPro" id="IPR025703">
    <property type="entry name" value="Bifunct_PutA"/>
</dbReference>
<dbReference type="InterPro" id="IPR015590">
    <property type="entry name" value="Aldehyde_DH_dom"/>
</dbReference>
<evidence type="ECO:0000256" key="2">
    <source>
        <dbReference type="ARBA" id="ARBA00012884"/>
    </source>
</evidence>
<dbReference type="EMBL" id="CAEZST010000002">
    <property type="protein sequence ID" value="CAB4540610.1"/>
    <property type="molecule type" value="Genomic_DNA"/>
</dbReference>
<proteinExistence type="predicted"/>
<feature type="domain" description="Proline dehydrogenase" evidence="8">
    <location>
        <begin position="138"/>
        <end position="430"/>
    </location>
</feature>
<dbReference type="PANTHER" id="PTHR42862:SF1">
    <property type="entry name" value="DELTA-1-PYRROLINE-5-CARBOXYLATE DEHYDROGENASE 2, ISOFORM A-RELATED"/>
    <property type="match status" value="1"/>
</dbReference>
<keyword evidence="6" id="KW-0472">Membrane</keyword>
<name>A0A6J6BN96_9ZZZZ</name>
<protein>
    <recommendedName>
        <fullName evidence="2">L-glutamate gamma-semialdehyde dehydrogenase</fullName>
        <ecNumber evidence="2">1.2.1.88</ecNumber>
    </recommendedName>
</protein>
<dbReference type="PROSITE" id="PS00070">
    <property type="entry name" value="ALDEHYDE_DEHYDR_CYS"/>
    <property type="match status" value="1"/>
</dbReference>
<dbReference type="EC" id="1.2.1.88" evidence="2"/>
<organism evidence="9">
    <name type="scientific">freshwater metagenome</name>
    <dbReference type="NCBI Taxonomy" id="449393"/>
    <lineage>
        <taxon>unclassified sequences</taxon>
        <taxon>metagenomes</taxon>
        <taxon>ecological metagenomes</taxon>
    </lineage>
</organism>
<dbReference type="SUPFAM" id="SSF51730">
    <property type="entry name" value="FAD-linked oxidoreductase"/>
    <property type="match status" value="1"/>
</dbReference>
<dbReference type="InterPro" id="IPR050485">
    <property type="entry name" value="Proline_metab_enzyme"/>
</dbReference>
<dbReference type="Pfam" id="PF00171">
    <property type="entry name" value="Aldedh"/>
    <property type="match status" value="1"/>
</dbReference>
<evidence type="ECO:0000313" key="9">
    <source>
        <dbReference type="EMBL" id="CAB4540610.1"/>
    </source>
</evidence>
<evidence type="ECO:0000256" key="1">
    <source>
        <dbReference type="ARBA" id="ARBA00004786"/>
    </source>
</evidence>
<evidence type="ECO:0000259" key="7">
    <source>
        <dbReference type="Pfam" id="PF00171"/>
    </source>
</evidence>
<feature type="domain" description="Aldehyde dehydrogenase" evidence="7">
    <location>
        <begin position="521"/>
        <end position="936"/>
    </location>
</feature>
<dbReference type="GO" id="GO:0003700">
    <property type="term" value="F:DNA-binding transcription factor activity"/>
    <property type="evidence" value="ECO:0007669"/>
    <property type="project" value="InterPro"/>
</dbReference>
<dbReference type="GO" id="GO:0003842">
    <property type="term" value="F:L-glutamate gamma-semialdehyde dehydrogenase activity"/>
    <property type="evidence" value="ECO:0007669"/>
    <property type="project" value="UniProtKB-EC"/>
</dbReference>
<reference evidence="9" key="1">
    <citation type="submission" date="2020-05" db="EMBL/GenBank/DDBJ databases">
        <authorList>
            <person name="Chiriac C."/>
            <person name="Salcher M."/>
            <person name="Ghai R."/>
            <person name="Kavagutti S V."/>
        </authorList>
    </citation>
    <scope>NUCLEOTIDE SEQUENCE</scope>
</reference>
<dbReference type="Gene3D" id="3.20.20.220">
    <property type="match status" value="1"/>
</dbReference>
<dbReference type="Pfam" id="PF01619">
    <property type="entry name" value="Pro_dh"/>
    <property type="match status" value="1"/>
</dbReference>
<dbReference type="GO" id="GO:0010133">
    <property type="term" value="P:L-proline catabolic process to L-glutamate"/>
    <property type="evidence" value="ECO:0007669"/>
    <property type="project" value="InterPro"/>
</dbReference>
<comment type="pathway">
    <text evidence="1">Amino-acid degradation; L-proline degradation into L-glutamate; L-glutamate from L-proline: step 2/2.</text>
</comment>
<dbReference type="Gene3D" id="3.40.309.10">
    <property type="entry name" value="Aldehyde Dehydrogenase, Chain A, domain 2"/>
    <property type="match status" value="1"/>
</dbReference>
<keyword evidence="6" id="KW-0812">Transmembrane</keyword>
<feature type="transmembrane region" description="Helical" evidence="6">
    <location>
        <begin position="93"/>
        <end position="114"/>
    </location>
</feature>
<gene>
    <name evidence="9" type="ORF">UFOPK1503_00201</name>
</gene>
<dbReference type="InterPro" id="IPR029041">
    <property type="entry name" value="FAD-linked_oxidoreductase-like"/>
</dbReference>
<dbReference type="GO" id="GO:0004657">
    <property type="term" value="F:proline dehydrogenase activity"/>
    <property type="evidence" value="ECO:0007669"/>
    <property type="project" value="InterPro"/>
</dbReference>
<dbReference type="SUPFAM" id="SSF53720">
    <property type="entry name" value="ALDH-like"/>
    <property type="match status" value="1"/>
</dbReference>
<keyword evidence="4" id="KW-0520">NAD</keyword>
<dbReference type="InterPro" id="IPR002872">
    <property type="entry name" value="Proline_DH_dom"/>
</dbReference>
<dbReference type="InterPro" id="IPR016163">
    <property type="entry name" value="Ald_DH_C"/>
</dbReference>
<keyword evidence="3" id="KW-0560">Oxidoreductase</keyword>
<sequence>MPETSTLKTTQIPSLPSAELVEAVIEQVRTWVAQSKKLRVNKPSKRLAGLLQDERGLEFAVGFIDGVIRPEDLRVAANNLYRLRTITPRFLPFHLRILISLGANFGVLMPWPVIPIARSFLRQLVSHLVLDATRSKLIKSTKKLGLKDATLNINLLGEAVLGKNEANKRLSSVQEILSRKETEYISVKVSAIVSPNSPWAFDQAVEEVVERLTPLYEIANSATPNKFINLDMEEYRDLDLTIAVFKSILQKPQFKKLTAGIVLQAYLPDALRAMINLQQWAELRVLQGGAPIKVRVVKGANLPMERVDSELHGWPMATVSSKAEADANYKRVLNYALTENRVKNVKIGVAGHNLFDLAWSWLLASQRGAQEGLDFEMLLGMAPNQAKVISDTVGKLVLYTPIVYPKEFDVAIAYLIRRLEEGATKDNFLSSAFQLDSEEYFELEVQRFKSSIALLDTDVPIPNRLQNRQLQAAEILEGPFTNAPDTDPAIPENREWAKTIFRRLADSAIGEDLVTDNTIDDAVTLDQVIDIALIAQQAWSKLSLIERSELLLRVAVVLEKNREYLIEVAMSEAGKTIDQIDTEVSEAIDFANYYAQQTLRLGALPGAIAVPRKLTVVTPPWNFPIAIPAGGILAALATGSAVVFKPAGPASRCGAVLAALMLEVLPSGVLTPIHIGEKVLGKQLISHPKVDQVILTGGYETAQLFKQFNPSLRILAETSGKNAIIVTPHADLDLAAKDIAYSAFGHAGQKCSASSVAILVGSVAKSKRFRSQLRDAVESLTVDFPNNPAAQMGPIIDAPNEKLLHGLTRLDKGEKWFIKPQQLSEDGKLWSPGVRDRVRFASTSHKTEYFGPVLAIMTAKNLKQAIKIQNAVDYGLTAGIHSLSPEEINLWLSEVEAGNVYVNRGITGAIVRRQAFGGWKKSAVGPTAKAGGPNYLFCLTDWASTSNFAKEPIGSKAIEELLVIATASTLTDLEVESLVRSAQSDVAAAKQYFSKVQDESALSVEKNLLRYFRSDCSLRIQPDATEYQVWRSLITAIAIGKVELSVAEISPKILKVIQRAGVGVKVENSNSWLASLQNRPRRVRVIGSVDLSSPELANPDVSVYTSSQTESGIVELLPFYKEQSVSITAHRFGNPARHLSLLRL</sequence>
<keyword evidence="6" id="KW-1133">Transmembrane helix</keyword>
<dbReference type="InterPro" id="IPR016160">
    <property type="entry name" value="Ald_DH_CS_CYS"/>
</dbReference>
<evidence type="ECO:0000256" key="6">
    <source>
        <dbReference type="SAM" id="Phobius"/>
    </source>
</evidence>
<dbReference type="AlphaFoldDB" id="A0A6J6BN96"/>
<dbReference type="InterPro" id="IPR016161">
    <property type="entry name" value="Ald_DH/histidinol_DH"/>
</dbReference>
<comment type="catalytic activity">
    <reaction evidence="5">
        <text>L-glutamate 5-semialdehyde + NAD(+) + H2O = L-glutamate + NADH + 2 H(+)</text>
        <dbReference type="Rhea" id="RHEA:30235"/>
        <dbReference type="ChEBI" id="CHEBI:15377"/>
        <dbReference type="ChEBI" id="CHEBI:15378"/>
        <dbReference type="ChEBI" id="CHEBI:29985"/>
        <dbReference type="ChEBI" id="CHEBI:57540"/>
        <dbReference type="ChEBI" id="CHEBI:57945"/>
        <dbReference type="ChEBI" id="CHEBI:58066"/>
        <dbReference type="EC" id="1.2.1.88"/>
    </reaction>
</comment>
<dbReference type="PROSITE" id="PS00687">
    <property type="entry name" value="ALDEHYDE_DEHYDR_GLU"/>
    <property type="match status" value="1"/>
</dbReference>